<dbReference type="EMBL" id="CP001229">
    <property type="protein sequence ID" value="ACN99290.1"/>
    <property type="molecule type" value="Genomic_DNA"/>
</dbReference>
<proteinExistence type="predicted"/>
<evidence type="ECO:0000313" key="4">
    <source>
        <dbReference type="Proteomes" id="UP000001369"/>
    </source>
</evidence>
<sequence length="142" mass="16228">MLNLIIFLLFFLTGSTFAHDLQHSVKKVGDTVVVSFYFPDGTKFSYENFEIYRDGEKVPFQVGRTDTLGRVVFIPDKEGNWIIKVFSEDGHGSNVKVFVEKAGYISTEESMFKRYEKVFVGVGLILGVFGFISIFKCRRSVR</sequence>
<name>C1DUD8_SULAA</name>
<feature type="signal peptide" evidence="2">
    <location>
        <begin position="1"/>
        <end position="18"/>
    </location>
</feature>
<reference evidence="3 4" key="1">
    <citation type="journal article" date="2009" name="J. Bacteriol.">
        <title>Complete and draft genome sequences of six members of the Aquificales.</title>
        <authorList>
            <person name="Reysenbach A.L."/>
            <person name="Hamamura N."/>
            <person name="Podar M."/>
            <person name="Griffiths E."/>
            <person name="Ferreira S."/>
            <person name="Hochstein R."/>
            <person name="Heidelberg J."/>
            <person name="Johnson J."/>
            <person name="Mead D."/>
            <person name="Pohorille A."/>
            <person name="Sarmiento M."/>
            <person name="Schweighofer K."/>
            <person name="Seshadri R."/>
            <person name="Voytek M.A."/>
        </authorList>
    </citation>
    <scope>NUCLEOTIDE SEQUENCE [LARGE SCALE GENOMIC DNA]</scope>
    <source>
        <strain evidence="4">Az-Fu1 / DSM 15241 / OCM 825</strain>
    </source>
</reference>
<feature type="chain" id="PRO_5002906279" evidence="2">
    <location>
        <begin position="19"/>
        <end position="142"/>
    </location>
</feature>
<dbReference type="Proteomes" id="UP000001369">
    <property type="component" value="Chromosome"/>
</dbReference>
<dbReference type="RefSeq" id="WP_012674608.1">
    <property type="nucleotide sequence ID" value="NC_012438.1"/>
</dbReference>
<dbReference type="eggNOG" id="COG5266">
    <property type="taxonomic scope" value="Bacteria"/>
</dbReference>
<evidence type="ECO:0000256" key="1">
    <source>
        <dbReference type="SAM" id="Phobius"/>
    </source>
</evidence>
<feature type="transmembrane region" description="Helical" evidence="1">
    <location>
        <begin position="118"/>
        <end position="135"/>
    </location>
</feature>
<keyword evidence="4" id="KW-1185">Reference proteome</keyword>
<keyword evidence="1" id="KW-1133">Transmembrane helix</keyword>
<keyword evidence="1" id="KW-0812">Transmembrane</keyword>
<gene>
    <name evidence="3" type="ordered locus">SULAZ_0740</name>
</gene>
<keyword evidence="2" id="KW-0732">Signal</keyword>
<dbReference type="AlphaFoldDB" id="C1DUD8"/>
<accession>C1DUD8</accession>
<dbReference type="STRING" id="204536.SULAZ_0740"/>
<keyword evidence="1" id="KW-0472">Membrane</keyword>
<evidence type="ECO:0000313" key="3">
    <source>
        <dbReference type="EMBL" id="ACN99290.1"/>
    </source>
</evidence>
<dbReference type="KEGG" id="saf:SULAZ_0740"/>
<evidence type="ECO:0000256" key="2">
    <source>
        <dbReference type="SAM" id="SignalP"/>
    </source>
</evidence>
<protein>
    <submittedName>
        <fullName evidence="3">Uncharacterized protein</fullName>
    </submittedName>
</protein>
<dbReference type="HOGENOM" id="CLU_105325_1_0_0"/>
<organism evidence="3 4">
    <name type="scientific">Sulfurihydrogenibium azorense (strain DSM 15241 / OCM 825 / Az-Fu1)</name>
    <dbReference type="NCBI Taxonomy" id="204536"/>
    <lineage>
        <taxon>Bacteria</taxon>
        <taxon>Pseudomonadati</taxon>
        <taxon>Aquificota</taxon>
        <taxon>Aquificia</taxon>
        <taxon>Aquificales</taxon>
        <taxon>Hydrogenothermaceae</taxon>
        <taxon>Sulfurihydrogenibium</taxon>
    </lineage>
</organism>